<organism evidence="9">
    <name type="scientific">uncultured Aquificaceae bacterium</name>
    <dbReference type="NCBI Taxonomy" id="374108"/>
    <lineage>
        <taxon>Bacteria</taxon>
        <taxon>Pseudomonadati</taxon>
        <taxon>Aquificota</taxon>
        <taxon>Aquificia</taxon>
        <taxon>Aquificales</taxon>
        <taxon>Aquificaceae</taxon>
        <taxon>environmental samples</taxon>
    </lineage>
</organism>
<keyword evidence="3" id="KW-0813">Transport</keyword>
<feature type="transmembrane region" description="Helical" evidence="8">
    <location>
        <begin position="306"/>
        <end position="330"/>
    </location>
</feature>
<dbReference type="CDD" id="cd11474">
    <property type="entry name" value="SLC5sbd_CHT"/>
    <property type="match status" value="1"/>
</dbReference>
<feature type="transmembrane region" description="Helical" evidence="8">
    <location>
        <begin position="114"/>
        <end position="139"/>
    </location>
</feature>
<evidence type="ECO:0000256" key="5">
    <source>
        <dbReference type="ARBA" id="ARBA00022989"/>
    </source>
</evidence>
<feature type="transmembrane region" description="Helical" evidence="8">
    <location>
        <begin position="404"/>
        <end position="423"/>
    </location>
</feature>
<feature type="transmembrane region" description="Helical" evidence="8">
    <location>
        <begin position="151"/>
        <end position="172"/>
    </location>
</feature>
<dbReference type="InterPro" id="IPR050277">
    <property type="entry name" value="Sodium:Solute_Symporter"/>
</dbReference>
<feature type="transmembrane region" description="Helical" evidence="8">
    <location>
        <begin position="35"/>
        <end position="55"/>
    </location>
</feature>
<keyword evidence="6 8" id="KW-0472">Membrane</keyword>
<evidence type="ECO:0000313" key="9">
    <source>
        <dbReference type="EMBL" id="BAU79800.1"/>
    </source>
</evidence>
<comment type="similarity">
    <text evidence="2 7">Belongs to the sodium:solute symporter (SSF) (TC 2.A.21) family.</text>
</comment>
<dbReference type="EMBL" id="LC145143">
    <property type="protein sequence ID" value="BAU79800.1"/>
    <property type="molecule type" value="Genomic_DNA"/>
</dbReference>
<feature type="transmembrane region" description="Helical" evidence="8">
    <location>
        <begin position="254"/>
        <end position="279"/>
    </location>
</feature>
<dbReference type="Gene3D" id="1.20.1730.10">
    <property type="entry name" value="Sodium/glucose cotransporter"/>
    <property type="match status" value="1"/>
</dbReference>
<keyword evidence="4 8" id="KW-0812">Transmembrane</keyword>
<evidence type="ECO:0000256" key="7">
    <source>
        <dbReference type="RuleBase" id="RU362091"/>
    </source>
</evidence>
<evidence type="ECO:0000256" key="6">
    <source>
        <dbReference type="ARBA" id="ARBA00023136"/>
    </source>
</evidence>
<evidence type="ECO:0000256" key="1">
    <source>
        <dbReference type="ARBA" id="ARBA00004141"/>
    </source>
</evidence>
<protein>
    <submittedName>
        <fullName evidence="9">Putative sodium:solute symporter family protein</fullName>
    </submittedName>
</protein>
<evidence type="ECO:0000256" key="4">
    <source>
        <dbReference type="ARBA" id="ARBA00022692"/>
    </source>
</evidence>
<feature type="transmembrane region" description="Helical" evidence="8">
    <location>
        <begin position="375"/>
        <end position="397"/>
    </location>
</feature>
<dbReference type="GO" id="GO:0005886">
    <property type="term" value="C:plasma membrane"/>
    <property type="evidence" value="ECO:0007669"/>
    <property type="project" value="TreeGrafter"/>
</dbReference>
<dbReference type="InterPro" id="IPR001734">
    <property type="entry name" value="Na/solute_symporter"/>
</dbReference>
<accession>A0A146JBE3</accession>
<evidence type="ECO:0000256" key="3">
    <source>
        <dbReference type="ARBA" id="ARBA00022448"/>
    </source>
</evidence>
<evidence type="ECO:0000256" key="8">
    <source>
        <dbReference type="SAM" id="Phobius"/>
    </source>
</evidence>
<keyword evidence="5 8" id="KW-1133">Transmembrane helix</keyword>
<dbReference type="PANTHER" id="PTHR48086">
    <property type="entry name" value="SODIUM/PROLINE SYMPORTER-RELATED"/>
    <property type="match status" value="1"/>
</dbReference>
<dbReference type="PANTHER" id="PTHR48086:SF7">
    <property type="entry name" value="SODIUM-SOLUTE SYMPORTER-RELATED"/>
    <property type="match status" value="1"/>
</dbReference>
<name>A0A146JBE3_9AQUI</name>
<comment type="subcellular location">
    <subcellularLocation>
        <location evidence="1">Membrane</location>
        <topology evidence="1">Multi-pass membrane protein</topology>
    </subcellularLocation>
</comment>
<dbReference type="PROSITE" id="PS50283">
    <property type="entry name" value="NA_SOLUT_SYMP_3"/>
    <property type="match status" value="1"/>
</dbReference>
<evidence type="ECO:0000256" key="2">
    <source>
        <dbReference type="ARBA" id="ARBA00006434"/>
    </source>
</evidence>
<feature type="transmembrane region" description="Helical" evidence="8">
    <location>
        <begin position="350"/>
        <end position="369"/>
    </location>
</feature>
<dbReference type="InterPro" id="IPR038377">
    <property type="entry name" value="Na/Glc_symporter_sf"/>
</dbReference>
<sequence>MIVFIFLYLLLIVGIGILSKRLIKSGRDYLLAGQSLPLSLSTFALFATWFGSETILGASQEVLKGGFVKVIEEPFGAALCLILAGLFVVKPIYRMGLTTFGDFFKVKYGQDIEVLATFMLIISYFGWIAAQFVAFGIVFKTVSGISFEVSILIGFFVVLILTYTGGMWGIALTDFIQTLVIIFSIFFVFFEVLFMAGGFSAFEKIPSSYFNLIPDLNYKDVVAYMAGLIIISLGSIPGQDLFQRYMSSKNENVAFYSSLLAGFLYLSVAIIPLLIVLIIKFSFGFESGNTLIDFVSFHTNEFVKSLFFAGLISAIVSTASAAMLAPSALLSKNLLPKIFKTFSEKTILSLAKFSVVIVGIISLIFSFSGESIYDLVASSSIITLVSLFSPFVLGIYWKRSSKEGAFASIIIGFSVWAVLNFGFHLENEAVLLGFLSNLFSMVVFSLFFKRT</sequence>
<dbReference type="Pfam" id="PF00474">
    <property type="entry name" value="SSF"/>
    <property type="match status" value="1"/>
</dbReference>
<feature type="transmembrane region" description="Helical" evidence="8">
    <location>
        <begin position="179"/>
        <end position="202"/>
    </location>
</feature>
<dbReference type="AlphaFoldDB" id="A0A146JBE3"/>
<dbReference type="GO" id="GO:0022857">
    <property type="term" value="F:transmembrane transporter activity"/>
    <property type="evidence" value="ECO:0007669"/>
    <property type="project" value="InterPro"/>
</dbReference>
<feature type="transmembrane region" description="Helical" evidence="8">
    <location>
        <begin position="222"/>
        <end position="242"/>
    </location>
</feature>
<proteinExistence type="inferred from homology"/>
<reference evidence="9" key="1">
    <citation type="journal article" date="2016" name="Microbes Environ.">
        <title>In Situ Gene Expression Responsible for Sulfide Oxidation and CO2 Fixation of an Uncultured Large Sausage-Shaped Aquificae Bacterium in a Sulfidic Hot Spring.</title>
        <authorList>
            <person name="Tamazawa S."/>
            <person name="Yamamoto K."/>
            <person name="Takasaki K."/>
            <person name="Mitani Y."/>
            <person name="Hanada S."/>
            <person name="Kamagata Y."/>
            <person name="Tamaki H."/>
        </authorList>
    </citation>
    <scope>NUCLEOTIDE SEQUENCE</scope>
</reference>
<feature type="transmembrane region" description="Helical" evidence="8">
    <location>
        <begin position="429"/>
        <end position="448"/>
    </location>
</feature>
<feature type="transmembrane region" description="Helical" evidence="8">
    <location>
        <begin position="6"/>
        <end position="23"/>
    </location>
</feature>
<feature type="transmembrane region" description="Helical" evidence="8">
    <location>
        <begin position="75"/>
        <end position="93"/>
    </location>
</feature>